<dbReference type="EC" id="2.7.1.-" evidence="20"/>
<keyword evidence="18" id="KW-0460">Magnesium</keyword>
<feature type="transmembrane region" description="Helical" evidence="19">
    <location>
        <begin position="60"/>
        <end position="80"/>
    </location>
</feature>
<keyword evidence="8 20" id="KW-0418">Kinase</keyword>
<evidence type="ECO:0000256" key="15">
    <source>
        <dbReference type="PIRSR" id="PIRSR600829-1"/>
    </source>
</evidence>
<dbReference type="GO" id="GO:0005886">
    <property type="term" value="C:plasma membrane"/>
    <property type="evidence" value="ECO:0007669"/>
    <property type="project" value="UniProtKB-SubCell"/>
</dbReference>
<evidence type="ECO:0000256" key="7">
    <source>
        <dbReference type="ARBA" id="ARBA00022741"/>
    </source>
</evidence>
<keyword evidence="11" id="KW-0443">Lipid metabolism</keyword>
<keyword evidence="3" id="KW-1003">Cell membrane</keyword>
<dbReference type="InterPro" id="IPR033717">
    <property type="entry name" value="UDPK"/>
</dbReference>
<evidence type="ECO:0000256" key="11">
    <source>
        <dbReference type="ARBA" id="ARBA00023098"/>
    </source>
</evidence>
<evidence type="ECO:0000256" key="3">
    <source>
        <dbReference type="ARBA" id="ARBA00022475"/>
    </source>
</evidence>
<comment type="subcellular location">
    <subcellularLocation>
        <location evidence="1">Cell membrane</location>
        <topology evidence="1">Multi-pass membrane protein</topology>
    </subcellularLocation>
</comment>
<keyword evidence="5 20" id="KW-0808">Transferase</keyword>
<dbReference type="GO" id="GO:0005524">
    <property type="term" value="F:ATP binding"/>
    <property type="evidence" value="ECO:0007669"/>
    <property type="project" value="UniProtKB-KW"/>
</dbReference>
<evidence type="ECO:0000256" key="13">
    <source>
        <dbReference type="ARBA" id="ARBA00023209"/>
    </source>
</evidence>
<evidence type="ECO:0000256" key="12">
    <source>
        <dbReference type="ARBA" id="ARBA00023136"/>
    </source>
</evidence>
<comment type="caution">
    <text evidence="20">The sequence shown here is derived from an EMBL/GenBank/DDBJ whole genome shotgun (WGS) entry which is preliminary data.</text>
</comment>
<evidence type="ECO:0000256" key="17">
    <source>
        <dbReference type="PIRSR" id="PIRSR600829-3"/>
    </source>
</evidence>
<dbReference type="EMBL" id="JAUNQW010000001">
    <property type="protein sequence ID" value="MDO5456786.1"/>
    <property type="molecule type" value="Genomic_DNA"/>
</dbReference>
<dbReference type="GO" id="GO:0016301">
    <property type="term" value="F:kinase activity"/>
    <property type="evidence" value="ECO:0007669"/>
    <property type="project" value="UniProtKB-KW"/>
</dbReference>
<keyword evidence="10 19" id="KW-1133">Transmembrane helix</keyword>
<keyword evidence="4" id="KW-0444">Lipid biosynthesis</keyword>
<evidence type="ECO:0000256" key="6">
    <source>
        <dbReference type="ARBA" id="ARBA00022692"/>
    </source>
</evidence>
<evidence type="ECO:0000256" key="4">
    <source>
        <dbReference type="ARBA" id="ARBA00022516"/>
    </source>
</evidence>
<dbReference type="PANTHER" id="PTHR34299:SF1">
    <property type="entry name" value="DIACYLGLYCEROL KINASE"/>
    <property type="match status" value="1"/>
</dbReference>
<feature type="binding site" evidence="16">
    <location>
        <position position="74"/>
    </location>
    <ligand>
        <name>substrate</name>
    </ligand>
</feature>
<dbReference type="Gene3D" id="1.10.287.3610">
    <property type="match status" value="1"/>
</dbReference>
<protein>
    <submittedName>
        <fullName evidence="20">Diacylglycerol kinase family protein</fullName>
        <ecNumber evidence="20">2.7.1.-</ecNumber>
    </submittedName>
</protein>
<dbReference type="Pfam" id="PF01219">
    <property type="entry name" value="DAGK_prokar"/>
    <property type="match status" value="1"/>
</dbReference>
<reference evidence="20" key="1">
    <citation type="submission" date="2023-07" db="EMBL/GenBank/DDBJ databases">
        <title>Between Cages and Wild: Unraveling the Impact of Captivity on Animal Microbiomes and Antimicrobial Resistance.</title>
        <authorList>
            <person name="Schmartz G.P."/>
            <person name="Rehner J."/>
            <person name="Schuff M.J."/>
            <person name="Becker S.L."/>
            <person name="Kravczyk M."/>
            <person name="Gurevich A."/>
            <person name="Francke R."/>
            <person name="Mueller R."/>
            <person name="Keller V."/>
            <person name="Keller A."/>
        </authorList>
    </citation>
    <scope>NUCLEOTIDE SEQUENCE</scope>
    <source>
        <strain evidence="20">S39M_St_73</strain>
    </source>
</reference>
<evidence type="ECO:0000256" key="16">
    <source>
        <dbReference type="PIRSR" id="PIRSR600829-2"/>
    </source>
</evidence>
<gene>
    <name evidence="20" type="ORF">Q4F26_00435</name>
</gene>
<evidence type="ECO:0000313" key="21">
    <source>
        <dbReference type="Proteomes" id="UP001171751"/>
    </source>
</evidence>
<organism evidence="20 21">
    <name type="scientific">Atopococcus tabaci</name>
    <dbReference type="NCBI Taxonomy" id="269774"/>
    <lineage>
        <taxon>Bacteria</taxon>
        <taxon>Bacillati</taxon>
        <taxon>Bacillota</taxon>
        <taxon>Bacilli</taxon>
        <taxon>Lactobacillales</taxon>
        <taxon>Carnobacteriaceae</taxon>
        <taxon>Atopococcus</taxon>
    </lineage>
</organism>
<evidence type="ECO:0000256" key="9">
    <source>
        <dbReference type="ARBA" id="ARBA00022840"/>
    </source>
</evidence>
<feature type="binding site" evidence="18">
    <location>
        <position position="81"/>
    </location>
    <ligand>
        <name>a divalent metal cation</name>
        <dbReference type="ChEBI" id="CHEBI:60240"/>
    </ligand>
</feature>
<dbReference type="AlphaFoldDB" id="A0AA43U749"/>
<feature type="transmembrane region" description="Helical" evidence="19">
    <location>
        <begin position="101"/>
        <end position="122"/>
    </location>
</feature>
<evidence type="ECO:0000256" key="8">
    <source>
        <dbReference type="ARBA" id="ARBA00022777"/>
    </source>
</evidence>
<feature type="binding site" evidence="18">
    <location>
        <position position="33"/>
    </location>
    <ligand>
        <name>a divalent metal cation</name>
        <dbReference type="ChEBI" id="CHEBI:60240"/>
    </ligand>
</feature>
<dbReference type="InterPro" id="IPR000829">
    <property type="entry name" value="DAGK"/>
</dbReference>
<keyword evidence="14" id="KW-1208">Phospholipid metabolism</keyword>
<accession>A0AA43U749</accession>
<dbReference type="InterPro" id="IPR036945">
    <property type="entry name" value="DAGK_sf"/>
</dbReference>
<comment type="similarity">
    <text evidence="2">Belongs to the bacterial diacylglycerol kinase family.</text>
</comment>
<proteinExistence type="inferred from homology"/>
<keyword evidence="7 17" id="KW-0547">Nucleotide-binding</keyword>
<dbReference type="Proteomes" id="UP001171751">
    <property type="component" value="Unassembled WGS sequence"/>
</dbReference>
<keyword evidence="21" id="KW-1185">Reference proteome</keyword>
<evidence type="ECO:0000256" key="19">
    <source>
        <dbReference type="SAM" id="Phobius"/>
    </source>
</evidence>
<keyword evidence="18" id="KW-0479">Metal-binding</keyword>
<sequence>MKDKKGRRYYKNKNFKHSLKHAWNGLKTAVRAERNMRTHILFTGLVILAGSFFQLRQIEWLWLLSAVFLVLICELVNTAIETIVDLVVGDKLHPLARDAKDIGAAVVIMASLFAVIIGIVIFGPKLWNTF</sequence>
<keyword evidence="6 19" id="KW-0812">Transmembrane</keyword>
<evidence type="ECO:0000256" key="14">
    <source>
        <dbReference type="ARBA" id="ARBA00023264"/>
    </source>
</evidence>
<name>A0AA43U749_9LACT</name>
<evidence type="ECO:0000256" key="5">
    <source>
        <dbReference type="ARBA" id="ARBA00022679"/>
    </source>
</evidence>
<feature type="binding site" evidence="17">
    <location>
        <position position="81"/>
    </location>
    <ligand>
        <name>ATP</name>
        <dbReference type="ChEBI" id="CHEBI:30616"/>
    </ligand>
</feature>
<evidence type="ECO:0000313" key="20">
    <source>
        <dbReference type="EMBL" id="MDO5456786.1"/>
    </source>
</evidence>
<dbReference type="PANTHER" id="PTHR34299">
    <property type="entry name" value="DIACYLGLYCEROL KINASE"/>
    <property type="match status" value="1"/>
</dbReference>
<dbReference type="CDD" id="cd14265">
    <property type="entry name" value="UDPK_IM_like"/>
    <property type="match status" value="1"/>
</dbReference>
<dbReference type="GO" id="GO:0008654">
    <property type="term" value="P:phospholipid biosynthetic process"/>
    <property type="evidence" value="ECO:0007669"/>
    <property type="project" value="UniProtKB-KW"/>
</dbReference>
<dbReference type="GO" id="GO:0046872">
    <property type="term" value="F:metal ion binding"/>
    <property type="evidence" value="ECO:0007669"/>
    <property type="project" value="UniProtKB-KW"/>
</dbReference>
<keyword evidence="13" id="KW-0594">Phospholipid biosynthesis</keyword>
<evidence type="ECO:0000256" key="1">
    <source>
        <dbReference type="ARBA" id="ARBA00004651"/>
    </source>
</evidence>
<keyword evidence="9 17" id="KW-0067">ATP-binding</keyword>
<feature type="active site" description="Proton acceptor" evidence="15">
    <location>
        <position position="74"/>
    </location>
</feature>
<evidence type="ECO:0000256" key="18">
    <source>
        <dbReference type="PIRSR" id="PIRSR600829-4"/>
    </source>
</evidence>
<feature type="binding site" evidence="17">
    <location>
        <position position="33"/>
    </location>
    <ligand>
        <name>ATP</name>
        <dbReference type="ChEBI" id="CHEBI:30616"/>
    </ligand>
</feature>
<evidence type="ECO:0000256" key="10">
    <source>
        <dbReference type="ARBA" id="ARBA00022989"/>
    </source>
</evidence>
<dbReference type="PROSITE" id="PS01069">
    <property type="entry name" value="DAGK_PROKAR"/>
    <property type="match status" value="1"/>
</dbReference>
<evidence type="ECO:0000256" key="2">
    <source>
        <dbReference type="ARBA" id="ARBA00005967"/>
    </source>
</evidence>
<keyword evidence="12 19" id="KW-0472">Membrane</keyword>
<comment type="cofactor">
    <cofactor evidence="18">
        <name>Mg(2+)</name>
        <dbReference type="ChEBI" id="CHEBI:18420"/>
    </cofactor>
    <text evidence="18">Mn(2+), Zn(2+), Cd(2+) and Co(2+) support activity to lesser extents.</text>
</comment>
<feature type="binding site" evidence="17">
    <location>
        <begin position="100"/>
        <end position="101"/>
    </location>
    <ligand>
        <name>ATP</name>
        <dbReference type="ChEBI" id="CHEBI:30616"/>
    </ligand>
</feature>